<feature type="coiled-coil region" evidence="7">
    <location>
        <begin position="45"/>
        <end position="209"/>
    </location>
</feature>
<dbReference type="GO" id="GO:0051642">
    <property type="term" value="P:centrosome localization"/>
    <property type="evidence" value="ECO:0007669"/>
    <property type="project" value="TreeGrafter"/>
</dbReference>
<evidence type="ECO:0000256" key="1">
    <source>
        <dbReference type="ARBA" id="ARBA00004245"/>
    </source>
</evidence>
<dbReference type="GO" id="GO:0005871">
    <property type="term" value="C:kinesin complex"/>
    <property type="evidence" value="ECO:0007669"/>
    <property type="project" value="TreeGrafter"/>
</dbReference>
<protein>
    <recommendedName>
        <fullName evidence="9">NUDE domain-containing protein</fullName>
    </recommendedName>
</protein>
<reference evidence="10" key="1">
    <citation type="submission" date="2019-01" db="EMBL/GenBank/DDBJ databases">
        <title>Draft genome sequences of three monokaryotic isolates of the white-rot basidiomycete fungus Dichomitus squalens.</title>
        <authorList>
            <consortium name="DOE Joint Genome Institute"/>
            <person name="Lopez S.C."/>
            <person name="Andreopoulos B."/>
            <person name="Pangilinan J."/>
            <person name="Lipzen A."/>
            <person name="Riley R."/>
            <person name="Ahrendt S."/>
            <person name="Ng V."/>
            <person name="Barry K."/>
            <person name="Daum C."/>
            <person name="Grigoriev I.V."/>
            <person name="Hilden K.S."/>
            <person name="Makela M.R."/>
            <person name="de Vries R.P."/>
        </authorList>
    </citation>
    <scope>NUCLEOTIDE SEQUENCE [LARGE SCALE GENOMIC DNA]</scope>
    <source>
        <strain evidence="10">OM18370.1</strain>
    </source>
</reference>
<gene>
    <name evidence="10" type="ORF">BD311DRAFT_650403</name>
</gene>
<dbReference type="GO" id="GO:0008017">
    <property type="term" value="F:microtubule binding"/>
    <property type="evidence" value="ECO:0007669"/>
    <property type="project" value="InterPro"/>
</dbReference>
<feature type="compositionally biased region" description="Low complexity" evidence="8">
    <location>
        <begin position="540"/>
        <end position="565"/>
    </location>
</feature>
<evidence type="ECO:0000256" key="7">
    <source>
        <dbReference type="SAM" id="Coils"/>
    </source>
</evidence>
<evidence type="ECO:0000256" key="4">
    <source>
        <dbReference type="ARBA" id="ARBA00022701"/>
    </source>
</evidence>
<dbReference type="EMBL" id="ML143388">
    <property type="protein sequence ID" value="TBU34574.1"/>
    <property type="molecule type" value="Genomic_DNA"/>
</dbReference>
<evidence type="ECO:0000256" key="2">
    <source>
        <dbReference type="ARBA" id="ARBA00007429"/>
    </source>
</evidence>
<keyword evidence="3" id="KW-0963">Cytoplasm</keyword>
<feature type="compositionally biased region" description="Polar residues" evidence="8">
    <location>
        <begin position="530"/>
        <end position="539"/>
    </location>
</feature>
<dbReference type="GO" id="GO:0000132">
    <property type="term" value="P:establishment of mitotic spindle orientation"/>
    <property type="evidence" value="ECO:0007669"/>
    <property type="project" value="TreeGrafter"/>
</dbReference>
<dbReference type="GO" id="GO:0007059">
    <property type="term" value="P:chromosome segregation"/>
    <property type="evidence" value="ECO:0007669"/>
    <property type="project" value="TreeGrafter"/>
</dbReference>
<dbReference type="Proteomes" id="UP000292957">
    <property type="component" value="Unassembled WGS sequence"/>
</dbReference>
<keyword evidence="4" id="KW-0493">Microtubule</keyword>
<dbReference type="InterPro" id="IPR006964">
    <property type="entry name" value="NUDE_dom"/>
</dbReference>
<keyword evidence="6" id="KW-0206">Cytoskeleton</keyword>
<feature type="compositionally biased region" description="Basic and acidic residues" evidence="8">
    <location>
        <begin position="473"/>
        <end position="482"/>
    </location>
</feature>
<sequence length="687" mass="73600">MTAVLQATDILRKDRGMASMDDNAINGFSSGTDWKAKYLEVADMLAETRAELDDFHHSSKELEEELERELERTERAQQDLKVKVVRAETERDDWKAKFMSLQTTHNTTTTSLQRELDTLRQEHQRIKIQLRELEMGNDDLERNERAISSSLADVEQKYARALEEKILLEHELLDKANVEEECQRMKDELRDANEEITILKDQLSAALERTNKPSPPAVELPAPTSSTHYATLSLSDEDLLSVPTPSELSLADLTPPPENSAKEYPPTSAPIASPRPTRDANPITPSMLQRSGFPPPRNGVSTPSSSSSSLIRSATHPGLTASPSTRLRTPVPRPIGNRLPSLAASTASAAGGVPSTAPKSKGVQMVSEMRARVRILEQKIHTRVPRLRMGSVTSRSAANAMPPPPVPAKASPSPAPSTASSSRSGVSTSYDDRAATRPKPRRQSVDFEADARRTPGGDTSGWVLIMEDSPSPIKDKDKERRRTTSPPSAPTAFRPASSVSAGSPPSHDGSRAPSALSQSVMPTGLRRPQSRLSVSTEGRSSVSTNATTSTTSSIPTPSSRPSTPTFLPVPTAGLYGGNAGFKRSTGPGSGAYSQSGSGTKRSSLGASTARSPTLESPTFTTGLSNVTLRQPKAAVIPAPNLGQSRIGKPSGRRSGGGSDPEPFSDSGVTQRRARSGSTNVLYGRNGS</sequence>
<feature type="region of interest" description="Disordered" evidence="8">
    <location>
        <begin position="247"/>
        <end position="339"/>
    </location>
</feature>
<feature type="compositionally biased region" description="Basic and acidic residues" evidence="8">
    <location>
        <begin position="443"/>
        <end position="455"/>
    </location>
</feature>
<feature type="compositionally biased region" description="Polar residues" evidence="8">
    <location>
        <begin position="591"/>
        <end position="628"/>
    </location>
</feature>
<dbReference type="AlphaFoldDB" id="A0A4Q9N235"/>
<feature type="compositionally biased region" description="Low complexity" evidence="8">
    <location>
        <begin position="408"/>
        <end position="424"/>
    </location>
</feature>
<feature type="compositionally biased region" description="Low complexity" evidence="8">
    <location>
        <begin position="495"/>
        <end position="506"/>
    </location>
</feature>
<evidence type="ECO:0000256" key="5">
    <source>
        <dbReference type="ARBA" id="ARBA00023054"/>
    </source>
</evidence>
<evidence type="ECO:0000313" key="10">
    <source>
        <dbReference type="EMBL" id="TBU34574.1"/>
    </source>
</evidence>
<comment type="subcellular location">
    <subcellularLocation>
        <location evidence="1">Cytoplasm</location>
        <location evidence="1">Cytoskeleton</location>
    </subcellularLocation>
</comment>
<dbReference type="InterPro" id="IPR033494">
    <property type="entry name" value="NUDE"/>
</dbReference>
<evidence type="ECO:0000256" key="8">
    <source>
        <dbReference type="SAM" id="MobiDB-lite"/>
    </source>
</evidence>
<evidence type="ECO:0000259" key="9">
    <source>
        <dbReference type="Pfam" id="PF04880"/>
    </source>
</evidence>
<dbReference type="GO" id="GO:0005874">
    <property type="term" value="C:microtubule"/>
    <property type="evidence" value="ECO:0007669"/>
    <property type="project" value="UniProtKB-KW"/>
</dbReference>
<dbReference type="PANTHER" id="PTHR10921">
    <property type="entry name" value="NUCLEAR DISTRIBUTION PROTEIN NUDE HOMOLOG 1"/>
    <property type="match status" value="1"/>
</dbReference>
<name>A0A4Q9N235_9APHY</name>
<accession>A0A4Q9N235</accession>
<comment type="similarity">
    <text evidence="2">Belongs to the nudE family.</text>
</comment>
<dbReference type="Pfam" id="PF04880">
    <property type="entry name" value="NUDE_C"/>
    <property type="match status" value="1"/>
</dbReference>
<evidence type="ECO:0000256" key="6">
    <source>
        <dbReference type="ARBA" id="ARBA00023212"/>
    </source>
</evidence>
<feature type="region of interest" description="Disordered" evidence="8">
    <location>
        <begin position="386"/>
        <end position="687"/>
    </location>
</feature>
<dbReference type="Gene3D" id="6.10.250.1080">
    <property type="match status" value="1"/>
</dbReference>
<organism evidence="10">
    <name type="scientific">Dichomitus squalens</name>
    <dbReference type="NCBI Taxonomy" id="114155"/>
    <lineage>
        <taxon>Eukaryota</taxon>
        <taxon>Fungi</taxon>
        <taxon>Dikarya</taxon>
        <taxon>Basidiomycota</taxon>
        <taxon>Agaricomycotina</taxon>
        <taxon>Agaricomycetes</taxon>
        <taxon>Polyporales</taxon>
        <taxon>Polyporaceae</taxon>
        <taxon>Dichomitus</taxon>
    </lineage>
</organism>
<proteinExistence type="inferred from homology"/>
<feature type="region of interest" description="Disordered" evidence="8">
    <location>
        <begin position="346"/>
        <end position="365"/>
    </location>
</feature>
<dbReference type="OrthoDB" id="5877028at2759"/>
<feature type="compositionally biased region" description="Low complexity" evidence="8">
    <location>
        <begin position="346"/>
        <end position="357"/>
    </location>
</feature>
<dbReference type="GO" id="GO:0047496">
    <property type="term" value="P:vesicle transport along microtubule"/>
    <property type="evidence" value="ECO:0007669"/>
    <property type="project" value="TreeGrafter"/>
</dbReference>
<keyword evidence="5 7" id="KW-0175">Coiled coil</keyword>
<dbReference type="GO" id="GO:0000776">
    <property type="term" value="C:kinetochore"/>
    <property type="evidence" value="ECO:0007669"/>
    <property type="project" value="TreeGrafter"/>
</dbReference>
<evidence type="ECO:0000256" key="3">
    <source>
        <dbReference type="ARBA" id="ARBA00022490"/>
    </source>
</evidence>
<dbReference type="PANTHER" id="PTHR10921:SF1">
    <property type="entry name" value="NUCLEAR DISTRIBUTION PROTEIN NUDE HOMOLOG"/>
    <property type="match status" value="1"/>
</dbReference>
<dbReference type="GO" id="GO:0007020">
    <property type="term" value="P:microtubule nucleation"/>
    <property type="evidence" value="ECO:0007669"/>
    <property type="project" value="TreeGrafter"/>
</dbReference>
<feature type="domain" description="NUDE" evidence="9">
    <location>
        <begin position="150"/>
        <end position="315"/>
    </location>
</feature>